<evidence type="ECO:0000256" key="2">
    <source>
        <dbReference type="ARBA" id="ARBA00004196"/>
    </source>
</evidence>
<dbReference type="AlphaFoldDB" id="A0A3D8J388"/>
<dbReference type="Pfam" id="PF01568">
    <property type="entry name" value="Molydop_binding"/>
    <property type="match status" value="1"/>
</dbReference>
<dbReference type="InterPro" id="IPR009010">
    <property type="entry name" value="Asp_de-COase-like_dom_sf"/>
</dbReference>
<dbReference type="GO" id="GO:0009055">
    <property type="term" value="F:electron transfer activity"/>
    <property type="evidence" value="ECO:0007669"/>
    <property type="project" value="TreeGrafter"/>
</dbReference>
<keyword evidence="4" id="KW-0408">Iron</keyword>
<dbReference type="EMBL" id="NXLX01000026">
    <property type="protein sequence ID" value="RDU71615.1"/>
    <property type="molecule type" value="Genomic_DNA"/>
</dbReference>
<evidence type="ECO:0000256" key="4">
    <source>
        <dbReference type="ARBA" id="ARBA00022485"/>
    </source>
</evidence>
<evidence type="ECO:0000256" key="1">
    <source>
        <dbReference type="ARBA" id="ARBA00001966"/>
    </source>
</evidence>
<keyword evidence="4" id="KW-0004">4Fe-4S</keyword>
<dbReference type="SUPFAM" id="SSF53706">
    <property type="entry name" value="Formate dehydrogenase/DMSO reductase, domains 1-3"/>
    <property type="match status" value="1"/>
</dbReference>
<dbReference type="GO" id="GO:0051539">
    <property type="term" value="F:4 iron, 4 sulfur cluster binding"/>
    <property type="evidence" value="ECO:0007669"/>
    <property type="project" value="UniProtKB-KW"/>
</dbReference>
<evidence type="ECO:0000313" key="10">
    <source>
        <dbReference type="Proteomes" id="UP000256695"/>
    </source>
</evidence>
<protein>
    <submittedName>
        <fullName evidence="9">Formate dehydrogenase</fullName>
    </submittedName>
</protein>
<dbReference type="GO" id="GO:0009061">
    <property type="term" value="P:anaerobic respiration"/>
    <property type="evidence" value="ECO:0007669"/>
    <property type="project" value="TreeGrafter"/>
</dbReference>
<dbReference type="GO" id="GO:0030313">
    <property type="term" value="C:cell envelope"/>
    <property type="evidence" value="ECO:0007669"/>
    <property type="project" value="UniProtKB-SubCell"/>
</dbReference>
<reference evidence="9 10" key="1">
    <citation type="submission" date="2018-04" db="EMBL/GenBank/DDBJ databases">
        <title>Novel Campyloabacter and Helicobacter Species and Strains.</title>
        <authorList>
            <person name="Mannion A.J."/>
            <person name="Shen Z."/>
            <person name="Fox J.G."/>
        </authorList>
    </citation>
    <scope>NUCLEOTIDE SEQUENCE [LARGE SCALE GENOMIC DNA]</scope>
    <source>
        <strain evidence="9 10">MIT 04-9362</strain>
    </source>
</reference>
<keyword evidence="10" id="KW-1185">Reference proteome</keyword>
<keyword evidence="5" id="KW-0479">Metal-binding</keyword>
<dbReference type="PANTHER" id="PTHR43598">
    <property type="entry name" value="TUNGSTEN-CONTAINING FORMYLMETHANOFURAN DEHYDROGENASE 2 SUBUNIT B"/>
    <property type="match status" value="1"/>
</dbReference>
<evidence type="ECO:0000256" key="6">
    <source>
        <dbReference type="ARBA" id="ARBA00023002"/>
    </source>
</evidence>
<dbReference type="Gene3D" id="3.40.228.10">
    <property type="entry name" value="Dimethylsulfoxide Reductase, domain 2"/>
    <property type="match status" value="1"/>
</dbReference>
<dbReference type="Proteomes" id="UP000256695">
    <property type="component" value="Unassembled WGS sequence"/>
</dbReference>
<keyword evidence="6" id="KW-0560">Oxidoreductase</keyword>
<accession>A0A3D8J388</accession>
<dbReference type="PANTHER" id="PTHR43598:SF1">
    <property type="entry name" value="FORMATE DEHYDROGENASE-O MAJOR SUBUNIT"/>
    <property type="match status" value="1"/>
</dbReference>
<name>A0A3D8J388_9HELI</name>
<dbReference type="InterPro" id="IPR006656">
    <property type="entry name" value="Mopterin_OxRdtase"/>
</dbReference>
<dbReference type="Gene3D" id="3.40.50.740">
    <property type="match status" value="1"/>
</dbReference>
<comment type="subcellular location">
    <subcellularLocation>
        <location evidence="2">Cell envelope</location>
    </subcellularLocation>
</comment>
<evidence type="ECO:0000259" key="7">
    <source>
        <dbReference type="Pfam" id="PF00384"/>
    </source>
</evidence>
<proteinExistence type="inferred from homology"/>
<keyword evidence="4" id="KW-0411">Iron-sulfur</keyword>
<dbReference type="SUPFAM" id="SSF50692">
    <property type="entry name" value="ADC-like"/>
    <property type="match status" value="1"/>
</dbReference>
<evidence type="ECO:0000313" key="9">
    <source>
        <dbReference type="EMBL" id="RDU71615.1"/>
    </source>
</evidence>
<comment type="caution">
    <text evidence="9">The sequence shown here is derived from an EMBL/GenBank/DDBJ whole genome shotgun (WGS) entry which is preliminary data.</text>
</comment>
<comment type="similarity">
    <text evidence="3">Belongs to the prokaryotic molybdopterin-containing oxidoreductase family.</text>
</comment>
<dbReference type="InterPro" id="IPR006657">
    <property type="entry name" value="MoPterin_dinucl-bd_dom"/>
</dbReference>
<dbReference type="Pfam" id="PF00384">
    <property type="entry name" value="Molybdopterin"/>
    <property type="match status" value="1"/>
</dbReference>
<evidence type="ECO:0000259" key="8">
    <source>
        <dbReference type="Pfam" id="PF01568"/>
    </source>
</evidence>
<dbReference type="GO" id="GO:0016491">
    <property type="term" value="F:oxidoreductase activity"/>
    <property type="evidence" value="ECO:0007669"/>
    <property type="project" value="UniProtKB-KW"/>
</dbReference>
<dbReference type="Gene3D" id="2.40.40.20">
    <property type="match status" value="1"/>
</dbReference>
<organism evidence="9 10">
    <name type="scientific">Helicobacter anseris</name>
    <dbReference type="NCBI Taxonomy" id="375926"/>
    <lineage>
        <taxon>Bacteria</taxon>
        <taxon>Pseudomonadati</taxon>
        <taxon>Campylobacterota</taxon>
        <taxon>Epsilonproteobacteria</taxon>
        <taxon>Campylobacterales</taxon>
        <taxon>Helicobacteraceae</taxon>
        <taxon>Helicobacter</taxon>
    </lineage>
</organism>
<feature type="domain" description="Molybdopterin dinucleotide-binding" evidence="8">
    <location>
        <begin position="612"/>
        <end position="716"/>
    </location>
</feature>
<dbReference type="GO" id="GO:0043546">
    <property type="term" value="F:molybdopterin cofactor binding"/>
    <property type="evidence" value="ECO:0007669"/>
    <property type="project" value="InterPro"/>
</dbReference>
<feature type="domain" description="Molybdopterin oxidoreductase" evidence="7">
    <location>
        <begin position="10"/>
        <end position="364"/>
    </location>
</feature>
<comment type="cofactor">
    <cofactor evidence="1">
        <name>[4Fe-4S] cluster</name>
        <dbReference type="ChEBI" id="CHEBI:49883"/>
    </cofactor>
</comment>
<evidence type="ECO:0000256" key="3">
    <source>
        <dbReference type="ARBA" id="ARBA00010312"/>
    </source>
</evidence>
<dbReference type="OrthoDB" id="9757870at2"/>
<gene>
    <name evidence="9" type="ORF">CQA57_07575</name>
</gene>
<dbReference type="GO" id="GO:0030151">
    <property type="term" value="F:molybdenum ion binding"/>
    <property type="evidence" value="ECO:0007669"/>
    <property type="project" value="TreeGrafter"/>
</dbReference>
<sequence>MANTFGYGGMTNHLGDMQFSKFILVIGANPAVNHPVSMVHILRAKESGAKIVCVDPHFSKTAAKADEYVRIRSGTDVAFVYGMINYIVEQKLYDEKYLKERVYGYEEIFKEAKKYPLNVTSDITGIPAETIKSVATQMAKAKPASLIWNQGLTQHTVGTSNTRIMPILQLILGNIGKNGGGVNILRGHDNVQGASDMGNLSDTLPGYYGLGEGPWKHFCKHWYVDYEWMKGRFKSKEMMEKTGYALSTWRFGVLDEENFGNNANTPLKALVVIGNGISTTSLLDKTKAALDKLDLVVFIDPYVNDVAVITERKDNLFLLPAASQMETSGSVAATNRAYQWRYQVMKPMFECREDHEILFDLAERLGFKEEFQRSLYEIAKKEGRKEFIWPDDATTEMAQSIRSIALQGMSAKRLKEHCDNWHMFDKVTLGGYGPMKNQYYGLPWPCWSDKHPGTPVMYNDSIPVMQGGMGFRVNWGEKAPDGTSMLSSRKLPNAKIGGHLAITADNIESVLGIKLSAKEKEAVKGTTFATGTTNILVEKALEAGICPYGNGKARMVVWNWYDKIPLHREPLHSIRQDLVSKYPTFPDKKDLFRANVRFESEQKKDWKKDYPLNMLTGRLVAHMGTGTETRSAKYLAEIAHTMFVEIHPNTAFNLGIKDKDDVWVYGVGGTRILVKAKLSYRVDENSVFLPQNFSGVYSGESLLDRYPDGTKPYAIGEAASLVVGYGYDYNTACPETKSGLCRVEKA</sequence>
<evidence type="ECO:0000256" key="5">
    <source>
        <dbReference type="ARBA" id="ARBA00022723"/>
    </source>
</evidence>